<evidence type="ECO:0000256" key="1">
    <source>
        <dbReference type="ARBA" id="ARBA00000185"/>
    </source>
</evidence>
<dbReference type="Pfam" id="PF21180">
    <property type="entry name" value="TOP6A-Spo11_Toprim"/>
    <property type="match status" value="1"/>
</dbReference>
<evidence type="ECO:0000256" key="10">
    <source>
        <dbReference type="PROSITE-ProRule" id="PRU01385"/>
    </source>
</evidence>
<keyword evidence="8 10" id="KW-0238">DNA-binding</keyword>
<dbReference type="GO" id="GO:0042138">
    <property type="term" value="P:meiotic DNA double-strand break formation"/>
    <property type="evidence" value="ECO:0007669"/>
    <property type="project" value="TreeGrafter"/>
</dbReference>
<dbReference type="GO" id="GO:0000706">
    <property type="term" value="P:meiotic DNA double-strand break processing"/>
    <property type="evidence" value="ECO:0007669"/>
    <property type="project" value="TreeGrafter"/>
</dbReference>
<keyword evidence="5" id="KW-0479">Metal-binding</keyword>
<evidence type="ECO:0000256" key="5">
    <source>
        <dbReference type="ARBA" id="ARBA00022723"/>
    </source>
</evidence>
<keyword evidence="7 10" id="KW-0799">Topoisomerase</keyword>
<feature type="domain" description="Topoisomerase 6 subunit A/Spo11 TOPRIM" evidence="12">
    <location>
        <begin position="95"/>
        <end position="247"/>
    </location>
</feature>
<dbReference type="Gene3D" id="3.40.1360.10">
    <property type="match status" value="1"/>
</dbReference>
<keyword evidence="14" id="KW-1185">Reference proteome</keyword>
<dbReference type="GO" id="GO:0007131">
    <property type="term" value="P:reciprocal meiotic recombination"/>
    <property type="evidence" value="ECO:0007669"/>
    <property type="project" value="TreeGrafter"/>
</dbReference>
<dbReference type="PROSITE" id="PS52041">
    <property type="entry name" value="TOPO_IIB"/>
    <property type="match status" value="1"/>
</dbReference>
<evidence type="ECO:0000256" key="3">
    <source>
        <dbReference type="ARBA" id="ARBA00006559"/>
    </source>
</evidence>
<dbReference type="STRING" id="1858805.M5G0I7"/>
<evidence type="ECO:0000256" key="6">
    <source>
        <dbReference type="ARBA" id="ARBA00022842"/>
    </source>
</evidence>
<dbReference type="Pfam" id="PF04406">
    <property type="entry name" value="TP6A_N"/>
    <property type="match status" value="1"/>
</dbReference>
<feature type="non-terminal residue" evidence="13">
    <location>
        <position position="1"/>
    </location>
</feature>
<dbReference type="Proteomes" id="UP000030653">
    <property type="component" value="Unassembled WGS sequence"/>
</dbReference>
<dbReference type="CDD" id="cd00223">
    <property type="entry name" value="TOPRIM_TopoIIB_SPO"/>
    <property type="match status" value="1"/>
</dbReference>
<dbReference type="OrthoDB" id="5377392at2759"/>
<dbReference type="GO" id="GO:0003918">
    <property type="term" value="F:DNA topoisomerase type II (double strand cut, ATP-hydrolyzing) activity"/>
    <property type="evidence" value="ECO:0007669"/>
    <property type="project" value="UniProtKB-UniRule"/>
</dbReference>
<dbReference type="InterPro" id="IPR013049">
    <property type="entry name" value="Spo11/TopoVI_A_N"/>
</dbReference>
<evidence type="ECO:0000259" key="12">
    <source>
        <dbReference type="Pfam" id="PF21180"/>
    </source>
</evidence>
<keyword evidence="9 10" id="KW-0413">Isomerase</keyword>
<evidence type="ECO:0000256" key="8">
    <source>
        <dbReference type="ARBA" id="ARBA00023125"/>
    </source>
</evidence>
<evidence type="ECO:0000256" key="7">
    <source>
        <dbReference type="ARBA" id="ARBA00023029"/>
    </source>
</evidence>
<name>M5G0I7_DACPD</name>
<dbReference type="GeneID" id="63690599"/>
<comment type="similarity">
    <text evidence="3 10">Belongs to the TOP6A family.</text>
</comment>
<evidence type="ECO:0000256" key="4">
    <source>
        <dbReference type="ARBA" id="ARBA00012895"/>
    </source>
</evidence>
<evidence type="ECO:0000313" key="14">
    <source>
        <dbReference type="Proteomes" id="UP000030653"/>
    </source>
</evidence>
<dbReference type="PANTHER" id="PTHR10848">
    <property type="entry name" value="MEIOTIC RECOMBINATION PROTEIN SPO11"/>
    <property type="match status" value="1"/>
</dbReference>
<dbReference type="InterPro" id="IPR002815">
    <property type="entry name" value="Spo11/TopoVI_A"/>
</dbReference>
<sequence length="248" mass="27985">MGADVFTLRDVFYRDPSLFDNQGVSDKLIDLLSELLGEKRGALNIRASPRGMFAGSAITLLLKSGEEITASATRGQTIPVEEDIERIDVRDDISFVVVVEKEVRTYTRVHGKSLKIFSRPLLNGLQGKGYPDLATRDLFKRLAQDLPPWVPITVLVDADPYGLDILNQFVKACDGQAGERVQWIGVFGTEWTELGIEPQQLLPLKPTDCRKAFKMLRETPDLPSRWREELQHMLFLQRKAEIECLSSL</sequence>
<dbReference type="EC" id="5.6.2.2" evidence="4"/>
<dbReference type="PRINTS" id="PR01550">
    <property type="entry name" value="TOP6AFAMILY"/>
</dbReference>
<feature type="domain" description="Spo11/DNA topoisomerase VI subunit A N-terminal" evidence="11">
    <location>
        <begin position="5"/>
        <end position="45"/>
    </location>
</feature>
<keyword evidence="6" id="KW-0460">Magnesium</keyword>
<gene>
    <name evidence="13" type="ORF">DACRYDRAFT_59088</name>
</gene>
<comment type="cofactor">
    <cofactor evidence="2">
        <name>Mg(2+)</name>
        <dbReference type="ChEBI" id="CHEBI:18420"/>
    </cofactor>
</comment>
<dbReference type="RefSeq" id="XP_040624215.1">
    <property type="nucleotide sequence ID" value="XM_040775537.1"/>
</dbReference>
<dbReference type="InterPro" id="IPR034136">
    <property type="entry name" value="TOPRIM_Topo6A/Spo11"/>
</dbReference>
<protein>
    <recommendedName>
        <fullName evidence="4">DNA topoisomerase (ATP-hydrolyzing)</fullName>
        <ecNumber evidence="4">5.6.2.2</ecNumber>
    </recommendedName>
</protein>
<dbReference type="GO" id="GO:0003677">
    <property type="term" value="F:DNA binding"/>
    <property type="evidence" value="ECO:0007669"/>
    <property type="project" value="UniProtKB-UniRule"/>
</dbReference>
<organism evidence="13 14">
    <name type="scientific">Dacryopinax primogenitus (strain DJM 731)</name>
    <name type="common">Brown rot fungus</name>
    <dbReference type="NCBI Taxonomy" id="1858805"/>
    <lineage>
        <taxon>Eukaryota</taxon>
        <taxon>Fungi</taxon>
        <taxon>Dikarya</taxon>
        <taxon>Basidiomycota</taxon>
        <taxon>Agaricomycotina</taxon>
        <taxon>Dacrymycetes</taxon>
        <taxon>Dacrymycetales</taxon>
        <taxon>Dacrymycetaceae</taxon>
        <taxon>Dacryopinax</taxon>
    </lineage>
</organism>
<dbReference type="OMA" id="IYYLDPV"/>
<evidence type="ECO:0000256" key="2">
    <source>
        <dbReference type="ARBA" id="ARBA00001946"/>
    </source>
</evidence>
<dbReference type="GO" id="GO:0005524">
    <property type="term" value="F:ATP binding"/>
    <property type="evidence" value="ECO:0007669"/>
    <property type="project" value="InterPro"/>
</dbReference>
<dbReference type="AlphaFoldDB" id="M5G0I7"/>
<dbReference type="HOGENOM" id="CLU_037229_0_1_1"/>
<dbReference type="GO" id="GO:0000228">
    <property type="term" value="C:nuclear chromosome"/>
    <property type="evidence" value="ECO:0007669"/>
    <property type="project" value="TreeGrafter"/>
</dbReference>
<evidence type="ECO:0000259" key="11">
    <source>
        <dbReference type="Pfam" id="PF04406"/>
    </source>
</evidence>
<evidence type="ECO:0000256" key="9">
    <source>
        <dbReference type="ARBA" id="ARBA00023235"/>
    </source>
</evidence>
<dbReference type="EMBL" id="JH795877">
    <property type="protein sequence ID" value="EJT97317.1"/>
    <property type="molecule type" value="Genomic_DNA"/>
</dbReference>
<dbReference type="PANTHER" id="PTHR10848:SF0">
    <property type="entry name" value="MEIOTIC RECOMBINATION PROTEIN SPO11"/>
    <property type="match status" value="1"/>
</dbReference>
<accession>M5G0I7</accession>
<proteinExistence type="inferred from homology"/>
<dbReference type="Gene3D" id="1.10.10.10">
    <property type="entry name" value="Winged helix-like DNA-binding domain superfamily/Winged helix DNA-binding domain"/>
    <property type="match status" value="1"/>
</dbReference>
<reference evidence="13 14" key="1">
    <citation type="journal article" date="2012" name="Science">
        <title>The Paleozoic origin of enzymatic lignin decomposition reconstructed from 31 fungal genomes.</title>
        <authorList>
            <person name="Floudas D."/>
            <person name="Binder M."/>
            <person name="Riley R."/>
            <person name="Barry K."/>
            <person name="Blanchette R.A."/>
            <person name="Henrissat B."/>
            <person name="Martinez A.T."/>
            <person name="Otillar R."/>
            <person name="Spatafora J.W."/>
            <person name="Yadav J.S."/>
            <person name="Aerts A."/>
            <person name="Benoit I."/>
            <person name="Boyd A."/>
            <person name="Carlson A."/>
            <person name="Copeland A."/>
            <person name="Coutinho P.M."/>
            <person name="de Vries R.P."/>
            <person name="Ferreira P."/>
            <person name="Findley K."/>
            <person name="Foster B."/>
            <person name="Gaskell J."/>
            <person name="Glotzer D."/>
            <person name="Gorecki P."/>
            <person name="Heitman J."/>
            <person name="Hesse C."/>
            <person name="Hori C."/>
            <person name="Igarashi K."/>
            <person name="Jurgens J.A."/>
            <person name="Kallen N."/>
            <person name="Kersten P."/>
            <person name="Kohler A."/>
            <person name="Kuees U."/>
            <person name="Kumar T.K.A."/>
            <person name="Kuo A."/>
            <person name="LaButti K."/>
            <person name="Larrondo L.F."/>
            <person name="Lindquist E."/>
            <person name="Ling A."/>
            <person name="Lombard V."/>
            <person name="Lucas S."/>
            <person name="Lundell T."/>
            <person name="Martin R."/>
            <person name="McLaughlin D.J."/>
            <person name="Morgenstern I."/>
            <person name="Morin E."/>
            <person name="Murat C."/>
            <person name="Nagy L.G."/>
            <person name="Nolan M."/>
            <person name="Ohm R.A."/>
            <person name="Patyshakuliyeva A."/>
            <person name="Rokas A."/>
            <person name="Ruiz-Duenas F.J."/>
            <person name="Sabat G."/>
            <person name="Salamov A."/>
            <person name="Samejima M."/>
            <person name="Schmutz J."/>
            <person name="Slot J.C."/>
            <person name="St John F."/>
            <person name="Stenlid J."/>
            <person name="Sun H."/>
            <person name="Sun S."/>
            <person name="Syed K."/>
            <person name="Tsang A."/>
            <person name="Wiebenga A."/>
            <person name="Young D."/>
            <person name="Pisabarro A."/>
            <person name="Eastwood D.C."/>
            <person name="Martin F."/>
            <person name="Cullen D."/>
            <person name="Grigoriev I.V."/>
            <person name="Hibbett D.S."/>
        </authorList>
    </citation>
    <scope>NUCLEOTIDE SEQUENCE [LARGE SCALE GENOMIC DNA]</scope>
    <source>
        <strain evidence="13 14">DJM-731 SS1</strain>
    </source>
</reference>
<evidence type="ECO:0000313" key="13">
    <source>
        <dbReference type="EMBL" id="EJT97317.1"/>
    </source>
</evidence>
<feature type="active site" description="O-(5'-phospho-DNA)-tyrosine intermediate" evidence="10">
    <location>
        <position position="13"/>
    </location>
</feature>
<dbReference type="InterPro" id="IPR036388">
    <property type="entry name" value="WH-like_DNA-bd_sf"/>
</dbReference>
<dbReference type="GO" id="GO:0046872">
    <property type="term" value="F:metal ion binding"/>
    <property type="evidence" value="ECO:0007669"/>
    <property type="project" value="UniProtKB-KW"/>
</dbReference>
<dbReference type="InterPro" id="IPR036078">
    <property type="entry name" value="Spo11/TopoVI_A_sf"/>
</dbReference>
<comment type="catalytic activity">
    <reaction evidence="1 10">
        <text>ATP-dependent breakage, passage and rejoining of double-stranded DNA.</text>
        <dbReference type="EC" id="5.6.2.2"/>
    </reaction>
</comment>
<dbReference type="SUPFAM" id="SSF56726">
    <property type="entry name" value="DNA topoisomerase IV, alpha subunit"/>
    <property type="match status" value="1"/>
</dbReference>